<feature type="domain" description="Carrier" evidence="1">
    <location>
        <begin position="1"/>
        <end position="74"/>
    </location>
</feature>
<reference evidence="2 3" key="1">
    <citation type="journal article" date="2015" name="G3 (Bethesda)">
        <title>Insights into Ongoing Evolution of the Hexachlorocyclohexane Catabolic Pathway from Comparative Genomics of Ten Sphingomonadaceae Strains.</title>
        <authorList>
            <person name="Pearce S.L."/>
            <person name="Oakeshott J.G."/>
            <person name="Pandey G."/>
        </authorList>
    </citation>
    <scope>NUCLEOTIDE SEQUENCE [LARGE SCALE GENOMIC DNA]</scope>
    <source>
        <strain evidence="2 3">LL02</strain>
    </source>
</reference>
<sequence>MTNEDLIALIAKETGLPVERLVPQATLETLDISSIDLVSMLFELEDQYGIEVQPEELTPDMTLQQLFDRIGVTPSQ</sequence>
<dbReference type="EMBL" id="JACU01000004">
    <property type="protein sequence ID" value="KMS56114.1"/>
    <property type="molecule type" value="Genomic_DNA"/>
</dbReference>
<dbReference type="SUPFAM" id="SSF47336">
    <property type="entry name" value="ACP-like"/>
    <property type="match status" value="1"/>
</dbReference>
<dbReference type="PATRIC" id="fig|1114963.3.peg.1632"/>
<dbReference type="PROSITE" id="PS50075">
    <property type="entry name" value="CARRIER"/>
    <property type="match status" value="1"/>
</dbReference>
<dbReference type="Gene3D" id="1.10.1200.10">
    <property type="entry name" value="ACP-like"/>
    <property type="match status" value="1"/>
</dbReference>
<gene>
    <name evidence="2" type="ORF">V474_14100</name>
</gene>
<name>A0A0J7XX31_9SPHN</name>
<organism evidence="2 3">
    <name type="scientific">Novosphingobium barchaimii LL02</name>
    <dbReference type="NCBI Taxonomy" id="1114963"/>
    <lineage>
        <taxon>Bacteria</taxon>
        <taxon>Pseudomonadati</taxon>
        <taxon>Pseudomonadota</taxon>
        <taxon>Alphaproteobacteria</taxon>
        <taxon>Sphingomonadales</taxon>
        <taxon>Sphingomonadaceae</taxon>
        <taxon>Novosphingobium</taxon>
    </lineage>
</organism>
<dbReference type="InterPro" id="IPR009081">
    <property type="entry name" value="PP-bd_ACP"/>
</dbReference>
<dbReference type="RefSeq" id="WP_059150975.1">
    <property type="nucleotide sequence ID" value="NZ_KQ130453.1"/>
</dbReference>
<dbReference type="Proteomes" id="UP000052268">
    <property type="component" value="Unassembled WGS sequence"/>
</dbReference>
<keyword evidence="3" id="KW-1185">Reference proteome</keyword>
<dbReference type="Pfam" id="PF00550">
    <property type="entry name" value="PP-binding"/>
    <property type="match status" value="1"/>
</dbReference>
<evidence type="ECO:0000259" key="1">
    <source>
        <dbReference type="PROSITE" id="PS50075"/>
    </source>
</evidence>
<evidence type="ECO:0000313" key="3">
    <source>
        <dbReference type="Proteomes" id="UP000052268"/>
    </source>
</evidence>
<dbReference type="AlphaFoldDB" id="A0A0J7XX31"/>
<comment type="caution">
    <text evidence="2">The sequence shown here is derived from an EMBL/GenBank/DDBJ whole genome shotgun (WGS) entry which is preliminary data.</text>
</comment>
<protein>
    <submittedName>
        <fullName evidence="2">Acyl carrier protein</fullName>
    </submittedName>
</protein>
<proteinExistence type="predicted"/>
<evidence type="ECO:0000313" key="2">
    <source>
        <dbReference type="EMBL" id="KMS56114.1"/>
    </source>
</evidence>
<dbReference type="OrthoDB" id="7508668at2"/>
<accession>A0A0J7XX31</accession>
<dbReference type="InterPro" id="IPR036736">
    <property type="entry name" value="ACP-like_sf"/>
</dbReference>